<dbReference type="AlphaFoldDB" id="A0A4Y7KBW6"/>
<proteinExistence type="inferred from homology"/>
<evidence type="ECO:0000256" key="6">
    <source>
        <dbReference type="SAM" id="MobiDB-lite"/>
    </source>
</evidence>
<feature type="transmembrane region" description="Helical" evidence="7">
    <location>
        <begin position="195"/>
        <end position="213"/>
    </location>
</feature>
<dbReference type="PANTHER" id="PTHR21433:SF0">
    <property type="entry name" value="TRANSMEMBRANE PROTEIN 120 HOMOLOG"/>
    <property type="match status" value="1"/>
</dbReference>
<evidence type="ECO:0000256" key="2">
    <source>
        <dbReference type="ARBA" id="ARBA00009700"/>
    </source>
</evidence>
<name>A0A4Y7KBW6_PAPSO</name>
<evidence type="ECO:0000256" key="4">
    <source>
        <dbReference type="ARBA" id="ARBA00022989"/>
    </source>
</evidence>
<gene>
    <name evidence="8" type="ORF">C5167_032542</name>
</gene>
<dbReference type="Proteomes" id="UP000316621">
    <property type="component" value="Chromosome 7"/>
</dbReference>
<keyword evidence="3 7" id="KW-0812">Transmembrane</keyword>
<evidence type="ECO:0000256" key="7">
    <source>
        <dbReference type="SAM" id="Phobius"/>
    </source>
</evidence>
<feature type="transmembrane region" description="Helical" evidence="7">
    <location>
        <begin position="387"/>
        <end position="408"/>
    </location>
</feature>
<keyword evidence="4 7" id="KW-1133">Transmembrane helix</keyword>
<protein>
    <recommendedName>
        <fullName evidence="10">Transmembrane protein 120 homolog</fullName>
    </recommendedName>
</protein>
<keyword evidence="9" id="KW-1185">Reference proteome</keyword>
<evidence type="ECO:0000313" key="8">
    <source>
        <dbReference type="EMBL" id="RZC69435.1"/>
    </source>
</evidence>
<comment type="subcellular location">
    <subcellularLocation>
        <location evidence="1">Membrane</location>
        <topology evidence="1">Multi-pass membrane protein</topology>
    </subcellularLocation>
</comment>
<feature type="region of interest" description="Disordered" evidence="6">
    <location>
        <begin position="453"/>
        <end position="472"/>
    </location>
</feature>
<evidence type="ECO:0000256" key="3">
    <source>
        <dbReference type="ARBA" id="ARBA00022692"/>
    </source>
</evidence>
<dbReference type="GO" id="GO:0016020">
    <property type="term" value="C:membrane"/>
    <property type="evidence" value="ECO:0007669"/>
    <property type="project" value="UniProtKB-SubCell"/>
</dbReference>
<evidence type="ECO:0000256" key="1">
    <source>
        <dbReference type="ARBA" id="ARBA00004141"/>
    </source>
</evidence>
<reference evidence="8 9" key="1">
    <citation type="journal article" date="2018" name="Science">
        <title>The opium poppy genome and morphinan production.</title>
        <authorList>
            <person name="Guo L."/>
            <person name="Winzer T."/>
            <person name="Yang X."/>
            <person name="Li Y."/>
            <person name="Ning Z."/>
            <person name="He Z."/>
            <person name="Teodor R."/>
            <person name="Lu Y."/>
            <person name="Bowser T.A."/>
            <person name="Graham I.A."/>
            <person name="Ye K."/>
        </authorList>
    </citation>
    <scope>NUCLEOTIDE SEQUENCE [LARGE SCALE GENOMIC DNA]</scope>
    <source>
        <strain evidence="9">cv. HN1</strain>
        <tissue evidence="8">Leaves</tissue>
    </source>
</reference>
<dbReference type="OMA" id="DRYRYKQ"/>
<organism evidence="8 9">
    <name type="scientific">Papaver somniferum</name>
    <name type="common">Opium poppy</name>
    <dbReference type="NCBI Taxonomy" id="3469"/>
    <lineage>
        <taxon>Eukaryota</taxon>
        <taxon>Viridiplantae</taxon>
        <taxon>Streptophyta</taxon>
        <taxon>Embryophyta</taxon>
        <taxon>Tracheophyta</taxon>
        <taxon>Spermatophyta</taxon>
        <taxon>Magnoliopsida</taxon>
        <taxon>Ranunculales</taxon>
        <taxon>Papaveraceae</taxon>
        <taxon>Papaveroideae</taxon>
        <taxon>Papaver</taxon>
    </lineage>
</organism>
<evidence type="ECO:0008006" key="10">
    <source>
        <dbReference type="Google" id="ProtNLM"/>
    </source>
</evidence>
<sequence length="472" mass="53300">MADSERKIIEEVSGVSELAKELQDSASTLISKSTHEEQSIRQRAIALGSNIRTLHSSIASAVQNGVIDRKDAEKLDEELYRAKCLLNDGDVASFLPIKQHGGFLRMFLGPICVRANKKDVQLKVKEEYNSYREEFKDTITNSMKLWRYGYWVVKHDSTLLEELQTTDRTAFMFLLFPSALLLLRAYVWSGCLPTLPVQLYQAWLLFLYTSLALRENILRVNGSDIRACQIINLLALDLPYLTYLGYRSKSSLMLFHALGSGLFAYGKQSSACRLVKSCNVSTTCEDTVTVGFGLLSDYPEDQAWIYHHYCAMVMALVSLTWEIKGQPDCSQKQRGVQLFLQWAIMQGVAMLLQNRYQRQRLYTRIALGKAKRMDVVWGETAGVDGQLWLLCPILFILQGFEAYVGLLLLKTAMVGVVSEWQVIVCGILLVLMAVGNFANTVQTLMAKSRFKAKMKKSKSKQELEGSPKDSRS</sequence>
<evidence type="ECO:0000313" key="9">
    <source>
        <dbReference type="Proteomes" id="UP000316621"/>
    </source>
</evidence>
<feature type="compositionally biased region" description="Basic and acidic residues" evidence="6">
    <location>
        <begin position="459"/>
        <end position="472"/>
    </location>
</feature>
<dbReference type="PANTHER" id="PTHR21433">
    <property type="entry name" value="TRANSMEMBRANE PROTEIN INDUCED BY TUMOR NECROSIS FACTOR ALPHA"/>
    <property type="match status" value="1"/>
</dbReference>
<dbReference type="Pfam" id="PF07851">
    <property type="entry name" value="TMEM120A-B"/>
    <property type="match status" value="3"/>
</dbReference>
<dbReference type="InterPro" id="IPR012926">
    <property type="entry name" value="TMEM120A/B"/>
</dbReference>
<dbReference type="EMBL" id="CM010721">
    <property type="protein sequence ID" value="RZC69435.1"/>
    <property type="molecule type" value="Genomic_DNA"/>
</dbReference>
<comment type="similarity">
    <text evidence="2">Belongs to the TMEM120 family.</text>
</comment>
<keyword evidence="5 7" id="KW-0472">Membrane</keyword>
<dbReference type="Gramene" id="RZC69435">
    <property type="protein sequence ID" value="RZC69435"/>
    <property type="gene ID" value="C5167_032542"/>
</dbReference>
<feature type="transmembrane region" description="Helical" evidence="7">
    <location>
        <begin position="420"/>
        <end position="438"/>
    </location>
</feature>
<evidence type="ECO:0000256" key="5">
    <source>
        <dbReference type="ARBA" id="ARBA00023136"/>
    </source>
</evidence>
<accession>A0A4Y7KBW6</accession>